<dbReference type="Proteomes" id="UP000596661">
    <property type="component" value="Chromosome 2"/>
</dbReference>
<evidence type="ECO:0000313" key="2">
    <source>
        <dbReference type="Proteomes" id="UP000596661"/>
    </source>
</evidence>
<organism evidence="1 2">
    <name type="scientific">Cannabis sativa</name>
    <name type="common">Hemp</name>
    <name type="synonym">Marijuana</name>
    <dbReference type="NCBI Taxonomy" id="3483"/>
    <lineage>
        <taxon>Eukaryota</taxon>
        <taxon>Viridiplantae</taxon>
        <taxon>Streptophyta</taxon>
        <taxon>Embryophyta</taxon>
        <taxon>Tracheophyta</taxon>
        <taxon>Spermatophyta</taxon>
        <taxon>Magnoliopsida</taxon>
        <taxon>eudicotyledons</taxon>
        <taxon>Gunneridae</taxon>
        <taxon>Pentapetalae</taxon>
        <taxon>rosids</taxon>
        <taxon>fabids</taxon>
        <taxon>Rosales</taxon>
        <taxon>Cannabaceae</taxon>
        <taxon>Cannabis</taxon>
    </lineage>
</organism>
<keyword evidence="2" id="KW-1185">Reference proteome</keyword>
<name>A0A803NSF5_CANSA</name>
<dbReference type="OMA" id="NITYRIW"/>
<evidence type="ECO:0008006" key="3">
    <source>
        <dbReference type="Google" id="ProtNLM"/>
    </source>
</evidence>
<reference evidence="1" key="2">
    <citation type="submission" date="2021-03" db="UniProtKB">
        <authorList>
            <consortium name="EnsemblPlants"/>
        </authorList>
    </citation>
    <scope>IDENTIFICATION</scope>
</reference>
<dbReference type="EMBL" id="UZAU01000089">
    <property type="status" value="NOT_ANNOTATED_CDS"/>
    <property type="molecule type" value="Genomic_DNA"/>
</dbReference>
<dbReference type="PANTHER" id="PTHR33116:SF86">
    <property type="entry name" value="REVERSE TRANSCRIPTASE DOMAIN-CONTAINING PROTEIN"/>
    <property type="match status" value="1"/>
</dbReference>
<dbReference type="PANTHER" id="PTHR33116">
    <property type="entry name" value="REVERSE TRANSCRIPTASE ZINC-BINDING DOMAIN-CONTAINING PROTEIN-RELATED-RELATED"/>
    <property type="match status" value="1"/>
</dbReference>
<evidence type="ECO:0000313" key="1">
    <source>
        <dbReference type="EnsemblPlants" id="cds.evm.model.02.114"/>
    </source>
</evidence>
<dbReference type="AlphaFoldDB" id="A0A803NSF5"/>
<accession>A0A803NSF5</accession>
<sequence length="211" mass="24298">MLGNFQGLRITRNALSITHLFFADDSLILCKANNSFSISLKRSLDFYCKAFGQLINQAKSSLSFSPNTNRDVKSRFHQIFQMPIQPLHEKYLSLPSYPGKDKKILFQNITYRIWKLLNSWQEKLFLDGGKEILLKAVVQSIPTYAMSCSQLPKKLIDQIKKMMNRFWWGSNATGTGIHWKNWKSLCHAKCEGGLGFNDFVHFNQSLLVKQA</sequence>
<dbReference type="Gramene" id="evm.model.02.114">
    <property type="protein sequence ID" value="cds.evm.model.02.114"/>
    <property type="gene ID" value="evm.TU.02.114"/>
</dbReference>
<proteinExistence type="predicted"/>
<reference evidence="1" key="1">
    <citation type="submission" date="2018-11" db="EMBL/GenBank/DDBJ databases">
        <authorList>
            <person name="Grassa J C."/>
        </authorList>
    </citation>
    <scope>NUCLEOTIDE SEQUENCE [LARGE SCALE GENOMIC DNA]</scope>
</reference>
<dbReference type="EnsemblPlants" id="evm.model.02.114">
    <property type="protein sequence ID" value="cds.evm.model.02.114"/>
    <property type="gene ID" value="evm.TU.02.114"/>
</dbReference>
<protein>
    <recommendedName>
        <fullName evidence="3">Reverse transcriptase domain-containing protein</fullName>
    </recommendedName>
</protein>